<gene>
    <name evidence="4" type="ORF">A2U01_0002675</name>
</gene>
<keyword evidence="1" id="KW-0234">DNA repair</keyword>
<dbReference type="AlphaFoldDB" id="A0A392M3L9"/>
<evidence type="ECO:0000259" key="2">
    <source>
        <dbReference type="Pfam" id="PF05970"/>
    </source>
</evidence>
<name>A0A392M3L9_9FABA</name>
<evidence type="ECO:0000313" key="4">
    <source>
        <dbReference type="EMBL" id="MCH81881.1"/>
    </source>
</evidence>
<keyword evidence="1" id="KW-0233">DNA recombination</keyword>
<evidence type="ECO:0000256" key="1">
    <source>
        <dbReference type="RuleBase" id="RU363044"/>
    </source>
</evidence>
<accession>A0A392M3L9</accession>
<dbReference type="SUPFAM" id="SSF52540">
    <property type="entry name" value="P-loop containing nucleoside triphosphate hydrolases"/>
    <property type="match status" value="1"/>
</dbReference>
<comment type="similarity">
    <text evidence="1">Belongs to the helicase family.</text>
</comment>
<comment type="catalytic activity">
    <reaction evidence="1">
        <text>ATP + H2O = ADP + phosphate + H(+)</text>
        <dbReference type="Rhea" id="RHEA:13065"/>
        <dbReference type="ChEBI" id="CHEBI:15377"/>
        <dbReference type="ChEBI" id="CHEBI:15378"/>
        <dbReference type="ChEBI" id="CHEBI:30616"/>
        <dbReference type="ChEBI" id="CHEBI:43474"/>
        <dbReference type="ChEBI" id="CHEBI:456216"/>
        <dbReference type="EC" id="5.6.2.3"/>
    </reaction>
</comment>
<dbReference type="EMBL" id="LXQA010002912">
    <property type="protein sequence ID" value="MCH81881.1"/>
    <property type="molecule type" value="Genomic_DNA"/>
</dbReference>
<comment type="cofactor">
    <cofactor evidence="1">
        <name>Mg(2+)</name>
        <dbReference type="ChEBI" id="CHEBI:18420"/>
    </cofactor>
</comment>
<keyword evidence="1" id="KW-0547">Nucleotide-binding</keyword>
<dbReference type="EC" id="5.6.2.3" evidence="1"/>
<feature type="non-terminal residue" evidence="4">
    <location>
        <position position="1"/>
    </location>
</feature>
<dbReference type="Gene3D" id="3.40.50.300">
    <property type="entry name" value="P-loop containing nucleotide triphosphate hydrolases"/>
    <property type="match status" value="1"/>
</dbReference>
<dbReference type="InterPro" id="IPR027417">
    <property type="entry name" value="P-loop_NTPase"/>
</dbReference>
<keyword evidence="1" id="KW-0227">DNA damage</keyword>
<dbReference type="GO" id="GO:0005524">
    <property type="term" value="F:ATP binding"/>
    <property type="evidence" value="ECO:0007669"/>
    <property type="project" value="UniProtKB-KW"/>
</dbReference>
<proteinExistence type="inferred from homology"/>
<keyword evidence="5" id="KW-1185">Reference proteome</keyword>
<keyword evidence="1" id="KW-0378">Hydrolase</keyword>
<dbReference type="GO" id="GO:0043139">
    <property type="term" value="F:5'-3' DNA helicase activity"/>
    <property type="evidence" value="ECO:0007669"/>
    <property type="project" value="UniProtKB-EC"/>
</dbReference>
<reference evidence="4 5" key="1">
    <citation type="journal article" date="2018" name="Front. Plant Sci.">
        <title>Red Clover (Trifolium pratense) and Zigzag Clover (T. medium) - A Picture of Genomic Similarities and Differences.</title>
        <authorList>
            <person name="Dluhosova J."/>
            <person name="Istvanek J."/>
            <person name="Nedelnik J."/>
            <person name="Repkova J."/>
        </authorList>
    </citation>
    <scope>NUCLEOTIDE SEQUENCE [LARGE SCALE GENOMIC DNA]</scope>
    <source>
        <strain evidence="5">cv. 10/8</strain>
        <tissue evidence="4">Leaf</tissue>
    </source>
</reference>
<keyword evidence="1 4" id="KW-0347">Helicase</keyword>
<dbReference type="Proteomes" id="UP000265520">
    <property type="component" value="Unassembled WGS sequence"/>
</dbReference>
<dbReference type="Pfam" id="PF14214">
    <property type="entry name" value="Helitron_like_N"/>
    <property type="match status" value="1"/>
</dbReference>
<comment type="caution">
    <text evidence="4">The sequence shown here is derived from an EMBL/GenBank/DDBJ whole genome shotgun (WGS) entry which is preliminary data.</text>
</comment>
<dbReference type="GO" id="GO:0000723">
    <property type="term" value="P:telomere maintenance"/>
    <property type="evidence" value="ECO:0007669"/>
    <property type="project" value="InterPro"/>
</dbReference>
<dbReference type="InterPro" id="IPR025476">
    <property type="entry name" value="Helitron_helicase-like"/>
</dbReference>
<organism evidence="4 5">
    <name type="scientific">Trifolium medium</name>
    <dbReference type="NCBI Taxonomy" id="97028"/>
    <lineage>
        <taxon>Eukaryota</taxon>
        <taxon>Viridiplantae</taxon>
        <taxon>Streptophyta</taxon>
        <taxon>Embryophyta</taxon>
        <taxon>Tracheophyta</taxon>
        <taxon>Spermatophyta</taxon>
        <taxon>Magnoliopsida</taxon>
        <taxon>eudicotyledons</taxon>
        <taxon>Gunneridae</taxon>
        <taxon>Pentapetalae</taxon>
        <taxon>rosids</taxon>
        <taxon>fabids</taxon>
        <taxon>Fabales</taxon>
        <taxon>Fabaceae</taxon>
        <taxon>Papilionoideae</taxon>
        <taxon>50 kb inversion clade</taxon>
        <taxon>NPAAA clade</taxon>
        <taxon>Hologalegina</taxon>
        <taxon>IRL clade</taxon>
        <taxon>Trifolieae</taxon>
        <taxon>Trifolium</taxon>
    </lineage>
</organism>
<feature type="domain" description="Helitron helicase-like" evidence="3">
    <location>
        <begin position="67"/>
        <end position="249"/>
    </location>
</feature>
<keyword evidence="1" id="KW-0067">ATP-binding</keyword>
<dbReference type="GO" id="GO:0006310">
    <property type="term" value="P:DNA recombination"/>
    <property type="evidence" value="ECO:0007669"/>
    <property type="project" value="UniProtKB-KW"/>
</dbReference>
<sequence length="777" mass="90161">VHSDRDVIVETRSGLLQRISTFEPAYWPLQYPLLFPRGEDGYRRDIEFKDNTTKAARKRQFITHLEWVGYRIQQRETHTSTIVFSRRLFHQFLVDSFSTIESDRLRYLKDHQKDLRADMYKGLTEAILRGDSDAANTGKRIVLPASFVGGARYMIQNYQDAMAICSWAGYPDLFITFTCNHKWPEIVDFLKMHRLTPSDRPDLVSRLFKIKLDQLISDIKAGHLFGKVKAVIYTIEFQKRGLPHAHILVFLHPAYRITHPNGIDKIISAEIPDKDQYPELFEIVSTLMIHGPCGGQDKQSPCMQKGRCSKYYPKRYVNSTMIDSEGYPVYRRRDNGVFIQKGNSFADNRFVVPYNKHLLLKYNAHINVEWCNQSRSIKYLFKYVNKGHDRVTAGFYHSADNNNGARVFDEIKMYYDCRYLSACEAVWRIFVFDVHHREPSVERLTFHLEDEQSVIFPDEASIEDIVAKPYAKHTKFLAWMDANKKYPHARDLTYSEFPTRFVWKKDKREWSPRKKGFSIGRLHFVPPGSGPKFYLRTLLTYVRGPTSFDDIRTVNNVKYNSFKDACFALGLMDDDKEFILGIKEAGHWGSGAFLRRLFVILLLSGQLHQPHSVWNITWDYLSDDIQRRQRRILCVNDLVLTPDQLKSYALAEIEVLLQSNGKSLKDFPGMPRPDAGLLPDIGNRLIYDELNYDRQSLSNEHRALMETMTDEQRKVYDKIMARFERKRPGFFFLYGYGGTGKTYIWRALSAALRSKGKIVLAVASSGIAALLIPGGRT</sequence>
<dbReference type="PANTHER" id="PTHR10492:SF101">
    <property type="entry name" value="ATP-DEPENDENT DNA HELICASE"/>
    <property type="match status" value="1"/>
</dbReference>
<feature type="non-terminal residue" evidence="4">
    <location>
        <position position="777"/>
    </location>
</feature>
<evidence type="ECO:0000313" key="5">
    <source>
        <dbReference type="Proteomes" id="UP000265520"/>
    </source>
</evidence>
<protein>
    <recommendedName>
        <fullName evidence="1">ATP-dependent DNA helicase</fullName>
        <ecNumber evidence="1">5.6.2.3</ecNumber>
    </recommendedName>
</protein>
<dbReference type="GO" id="GO:0016887">
    <property type="term" value="F:ATP hydrolysis activity"/>
    <property type="evidence" value="ECO:0007669"/>
    <property type="project" value="RHEA"/>
</dbReference>
<dbReference type="GO" id="GO:0006281">
    <property type="term" value="P:DNA repair"/>
    <property type="evidence" value="ECO:0007669"/>
    <property type="project" value="UniProtKB-KW"/>
</dbReference>
<dbReference type="InterPro" id="IPR010285">
    <property type="entry name" value="DNA_helicase_pif1-like_DEAD"/>
</dbReference>
<dbReference type="Pfam" id="PF05970">
    <property type="entry name" value="PIF1"/>
    <property type="match status" value="1"/>
</dbReference>
<dbReference type="PANTHER" id="PTHR10492">
    <property type="match status" value="1"/>
</dbReference>
<evidence type="ECO:0000259" key="3">
    <source>
        <dbReference type="Pfam" id="PF14214"/>
    </source>
</evidence>
<feature type="domain" description="DNA helicase Pif1-like DEAD-box helicase" evidence="2">
    <location>
        <begin position="708"/>
        <end position="777"/>
    </location>
</feature>